<sequence length="239" mass="28282">MDQREEYHDPDYPELPAVVKEEEPEVSEEDRVDKIKSIIRREFSNEVELRENELMLIEQRISTSRRLLHRLRYTLVINYYNDQKLQLNNTQIEDDVSQLDPRVKNQMTPLLRDGQRRIHPSVRKLLGQQTVDLNEIFLARTLRHKTRRDYSAMVQTRNYTIAADTTKSLRPEAKLDMELETSVELAEPSSSKIKKVPRHLEPKTEKVVTIDDPTRNKVKHRYRFIIGKHFMVQCNTGCS</sequence>
<dbReference type="Proteomes" id="UP001153714">
    <property type="component" value="Chromosome 6"/>
</dbReference>
<proteinExistence type="predicted"/>
<keyword evidence="3" id="KW-1185">Reference proteome</keyword>
<feature type="region of interest" description="Disordered" evidence="1">
    <location>
        <begin position="1"/>
        <end position="28"/>
    </location>
</feature>
<name>A0A9N9WGK7_9NEOP</name>
<dbReference type="OrthoDB" id="1741717at2759"/>
<evidence type="ECO:0000313" key="3">
    <source>
        <dbReference type="Proteomes" id="UP001153714"/>
    </source>
</evidence>
<evidence type="ECO:0000313" key="2">
    <source>
        <dbReference type="EMBL" id="CAG9794139.1"/>
    </source>
</evidence>
<feature type="compositionally biased region" description="Basic and acidic residues" evidence="1">
    <location>
        <begin position="1"/>
        <end position="11"/>
    </location>
</feature>
<gene>
    <name evidence="2" type="ORF">DIATSA_LOCUS11536</name>
</gene>
<dbReference type="AlphaFoldDB" id="A0A9N9WGK7"/>
<reference evidence="2" key="2">
    <citation type="submission" date="2022-10" db="EMBL/GenBank/DDBJ databases">
        <authorList>
            <consortium name="ENA_rothamsted_submissions"/>
            <consortium name="culmorum"/>
            <person name="King R."/>
        </authorList>
    </citation>
    <scope>NUCLEOTIDE SEQUENCE</scope>
</reference>
<accession>A0A9N9WGK7</accession>
<evidence type="ECO:0000256" key="1">
    <source>
        <dbReference type="SAM" id="MobiDB-lite"/>
    </source>
</evidence>
<organism evidence="2 3">
    <name type="scientific">Diatraea saccharalis</name>
    <name type="common">sugarcane borer</name>
    <dbReference type="NCBI Taxonomy" id="40085"/>
    <lineage>
        <taxon>Eukaryota</taxon>
        <taxon>Metazoa</taxon>
        <taxon>Ecdysozoa</taxon>
        <taxon>Arthropoda</taxon>
        <taxon>Hexapoda</taxon>
        <taxon>Insecta</taxon>
        <taxon>Pterygota</taxon>
        <taxon>Neoptera</taxon>
        <taxon>Endopterygota</taxon>
        <taxon>Lepidoptera</taxon>
        <taxon>Glossata</taxon>
        <taxon>Ditrysia</taxon>
        <taxon>Pyraloidea</taxon>
        <taxon>Crambidae</taxon>
        <taxon>Crambinae</taxon>
        <taxon>Diatraea</taxon>
    </lineage>
</organism>
<dbReference type="EMBL" id="OU893337">
    <property type="protein sequence ID" value="CAG9794139.1"/>
    <property type="molecule type" value="Genomic_DNA"/>
</dbReference>
<reference evidence="2" key="1">
    <citation type="submission" date="2021-12" db="EMBL/GenBank/DDBJ databases">
        <authorList>
            <person name="King R."/>
        </authorList>
    </citation>
    <scope>NUCLEOTIDE SEQUENCE</scope>
</reference>
<protein>
    <submittedName>
        <fullName evidence="2">Uncharacterized protein</fullName>
    </submittedName>
</protein>